<feature type="chain" id="PRO_5005873226" evidence="2">
    <location>
        <begin position="19"/>
        <end position="603"/>
    </location>
</feature>
<keyword evidence="5" id="KW-1185">Reference proteome</keyword>
<feature type="domain" description="Beta-glucuronidase C-terminal" evidence="3">
    <location>
        <begin position="417"/>
        <end position="522"/>
    </location>
</feature>
<dbReference type="EMBL" id="LFJN01000001">
    <property type="protein sequence ID" value="KPI45997.1"/>
    <property type="molecule type" value="Genomic_DNA"/>
</dbReference>
<dbReference type="InterPro" id="IPR031728">
    <property type="entry name" value="GlcAase_C"/>
</dbReference>
<keyword evidence="2" id="KW-0732">Signal</keyword>
<dbReference type="PANTHER" id="PTHR36183">
    <property type="entry name" value="BETA-GLUCURONIDASE"/>
    <property type="match status" value="1"/>
</dbReference>
<evidence type="ECO:0000313" key="4">
    <source>
        <dbReference type="EMBL" id="KPI45997.1"/>
    </source>
</evidence>
<dbReference type="Proteomes" id="UP000038010">
    <property type="component" value="Unassembled WGS sequence"/>
</dbReference>
<dbReference type="InterPro" id="IPR052974">
    <property type="entry name" value="GH79_Enzymes"/>
</dbReference>
<organism evidence="4 5">
    <name type="scientific">Cyphellophora attinorum</name>
    <dbReference type="NCBI Taxonomy" id="1664694"/>
    <lineage>
        <taxon>Eukaryota</taxon>
        <taxon>Fungi</taxon>
        <taxon>Dikarya</taxon>
        <taxon>Ascomycota</taxon>
        <taxon>Pezizomycotina</taxon>
        <taxon>Eurotiomycetes</taxon>
        <taxon>Chaetothyriomycetidae</taxon>
        <taxon>Chaetothyriales</taxon>
        <taxon>Cyphellophoraceae</taxon>
        <taxon>Cyphellophora</taxon>
    </lineage>
</organism>
<feature type="signal peptide" evidence="2">
    <location>
        <begin position="1"/>
        <end position="18"/>
    </location>
</feature>
<dbReference type="OrthoDB" id="2831684at2759"/>
<feature type="region of interest" description="Disordered" evidence="1">
    <location>
        <begin position="544"/>
        <end position="575"/>
    </location>
</feature>
<gene>
    <name evidence="4" type="ORF">AB675_509</name>
</gene>
<evidence type="ECO:0000313" key="5">
    <source>
        <dbReference type="Proteomes" id="UP000038010"/>
    </source>
</evidence>
<comment type="caution">
    <text evidence="4">The sequence shown here is derived from an EMBL/GenBank/DDBJ whole genome shotgun (WGS) entry which is preliminary data.</text>
</comment>
<dbReference type="RefSeq" id="XP_018005960.1">
    <property type="nucleotide sequence ID" value="XM_018145284.1"/>
</dbReference>
<name>A0A0N1HBI1_9EURO</name>
<reference evidence="4 5" key="1">
    <citation type="submission" date="2015-06" db="EMBL/GenBank/DDBJ databases">
        <title>Draft genome of the ant-associated black yeast Phialophora attae CBS 131958.</title>
        <authorList>
            <person name="Moreno L.F."/>
            <person name="Stielow B.J."/>
            <person name="de Hoog S."/>
            <person name="Vicente V.A."/>
            <person name="Weiss V.A."/>
            <person name="de Vries M."/>
            <person name="Cruz L.M."/>
            <person name="Souza E.M."/>
        </authorList>
    </citation>
    <scope>NUCLEOTIDE SEQUENCE [LARGE SCALE GENOMIC DNA]</scope>
    <source>
        <strain evidence="4 5">CBS 131958</strain>
    </source>
</reference>
<proteinExistence type="predicted"/>
<evidence type="ECO:0000256" key="2">
    <source>
        <dbReference type="SAM" id="SignalP"/>
    </source>
</evidence>
<dbReference type="PANTHER" id="PTHR36183:SF2">
    <property type="entry name" value="BETA-GLUCURONIDASE C-TERMINAL DOMAIN-CONTAINING PROTEIN"/>
    <property type="match status" value="1"/>
</dbReference>
<protein>
    <submittedName>
        <fullName evidence="4">Beta-glucuronidase</fullName>
    </submittedName>
</protein>
<dbReference type="Gene3D" id="3.20.20.80">
    <property type="entry name" value="Glycosidases"/>
    <property type="match status" value="1"/>
</dbReference>
<dbReference type="SUPFAM" id="SSF51445">
    <property type="entry name" value="(Trans)glycosidases"/>
    <property type="match status" value="1"/>
</dbReference>
<dbReference type="AlphaFoldDB" id="A0A0N1HBI1"/>
<evidence type="ECO:0000259" key="3">
    <source>
        <dbReference type="Pfam" id="PF16862"/>
    </source>
</evidence>
<accession>A0A0N1HBI1</accession>
<sequence length="603" mass="64972">MAVIGSLATLSLISVVAAQTVQHAPPARPAQGVSQIISPSFAGFGIEPSNLFSFTGGAQPNELTNNLLQNLIDYTGVPPHIRLGGNTQDYFKWDASMDGWYWLNNPNPVGQGAFPTDHMIIGPRYFETLDRFPAGTPITFGLNLAYTEPDYIDQIVTMATQAMERLSNPVIVSFEIGNEPDLYLQNGFRTGSWGGNVYTEQWLDRAQAVYDQVLKPRGIGANFFEPAATASTIGTSFEIVQLANFNIDADANGTQTPLVAQWNQHDYYYYIGVSTYPLTVSQFTDLRTTNNQFKAWETQIAQADQTPFAYALREMGIVGPIGLHEITDVYAAALWNLNFFLYTAAMNITMVGMHMTDNSNASAWQPIEMYGNAPFVRPNYYSFAAFDQIIGPTCQARVGGSVDFDATGDYAGRLAMYDVYQNDDLASVVLINSRPVNGSQGNFQNMTFQLSFDRSLGGQTVHLAYLTNPGGADASSGTTWNGISYEENGDGTPKVVDETEYTLDIQSDGSLNVPVRDSSAVVVNLGGPVGQRAYNADACSSLSRSRPEALNPGIKTGQGTAASNSGSNSTNAKNANNAGVRSASSLLGASIIALSIGVVLQLA</sequence>
<dbReference type="GeneID" id="28737153"/>
<dbReference type="Gene3D" id="2.60.40.1180">
    <property type="entry name" value="Golgi alpha-mannosidase II"/>
    <property type="match status" value="1"/>
</dbReference>
<evidence type="ECO:0000256" key="1">
    <source>
        <dbReference type="SAM" id="MobiDB-lite"/>
    </source>
</evidence>
<feature type="compositionally biased region" description="Low complexity" evidence="1">
    <location>
        <begin position="557"/>
        <end position="575"/>
    </location>
</feature>
<dbReference type="InterPro" id="IPR017853">
    <property type="entry name" value="GH"/>
</dbReference>
<dbReference type="Pfam" id="PF16862">
    <property type="entry name" value="Glyco_hydro_79C"/>
    <property type="match status" value="1"/>
</dbReference>
<dbReference type="InterPro" id="IPR013780">
    <property type="entry name" value="Glyco_hydro_b"/>
</dbReference>
<dbReference type="VEuPathDB" id="FungiDB:AB675_509"/>